<name>A0A7M7MBC6_VARDE</name>
<dbReference type="KEGG" id="vde:111245453"/>
<dbReference type="RefSeq" id="XP_022649567.1">
    <property type="nucleotide sequence ID" value="XM_022793832.1"/>
</dbReference>
<feature type="region of interest" description="Disordered" evidence="1">
    <location>
        <begin position="316"/>
        <end position="439"/>
    </location>
</feature>
<evidence type="ECO:0000313" key="2">
    <source>
        <dbReference type="EnsemblMetazoa" id="XP_022649567"/>
    </source>
</evidence>
<dbReference type="EnsemblMetazoa" id="XM_022793832">
    <property type="protein sequence ID" value="XP_022649567"/>
    <property type="gene ID" value="LOC111245453"/>
</dbReference>
<evidence type="ECO:0000256" key="1">
    <source>
        <dbReference type="SAM" id="MobiDB-lite"/>
    </source>
</evidence>
<keyword evidence="3" id="KW-1185">Reference proteome</keyword>
<proteinExistence type="predicted"/>
<accession>A0A7M7MBC6</accession>
<reference evidence="2" key="1">
    <citation type="submission" date="2021-01" db="UniProtKB">
        <authorList>
            <consortium name="EnsemblMetazoa"/>
        </authorList>
    </citation>
    <scope>IDENTIFICATION</scope>
</reference>
<dbReference type="InParanoid" id="A0A7M7MBC6"/>
<dbReference type="Proteomes" id="UP000594260">
    <property type="component" value="Unplaced"/>
</dbReference>
<evidence type="ECO:0000313" key="3">
    <source>
        <dbReference type="Proteomes" id="UP000594260"/>
    </source>
</evidence>
<sequence length="439" mass="50837">MMLPEDVLQPRNGIRRRQYYNESDTVDLKRTQRRLISLRGGTKLLVPDVQHKIELLQSEGHNPERIDAFLKFFQRALPHVISFSRFIYSSKWKAAKWVKWFFRHIAQYTDIENVEKLTIENEEHVEALTEFYNSKERVNDQAVGEIMDVFQAVVENNTFKWKSLNYRYQGRTIYIKDASEYSLYIYCERRALHIACLSLGESFCPKSSNWNWDTSGMPSAATLRRADSKTGESQYFSLVLEETSYEKGRYEIKLREPLKDISAEESVQVQYGVVIKVKWKKPTDDVCRYYQRCYEFASQKYSLRKLKTFVTQFIESHKGGDSSSSDFSNDDEPNEANQLKSRQKKTKGSDIHSVKNGKDIDSGDGNPSDTDVDGSSALTSSKKRKTKPSVTQFVKKKRKGDELPFYDQPDSACFDADYPYSTDNIESTEKSDVSTQTNP</sequence>
<organism evidence="2 3">
    <name type="scientific">Varroa destructor</name>
    <name type="common">Honeybee mite</name>
    <dbReference type="NCBI Taxonomy" id="109461"/>
    <lineage>
        <taxon>Eukaryota</taxon>
        <taxon>Metazoa</taxon>
        <taxon>Ecdysozoa</taxon>
        <taxon>Arthropoda</taxon>
        <taxon>Chelicerata</taxon>
        <taxon>Arachnida</taxon>
        <taxon>Acari</taxon>
        <taxon>Parasitiformes</taxon>
        <taxon>Mesostigmata</taxon>
        <taxon>Gamasina</taxon>
        <taxon>Dermanyssoidea</taxon>
        <taxon>Varroidae</taxon>
        <taxon>Varroa</taxon>
    </lineage>
</organism>
<protein>
    <submittedName>
        <fullName evidence="2">Uncharacterized protein</fullName>
    </submittedName>
</protein>
<dbReference type="GeneID" id="111245453"/>
<feature type="compositionally biased region" description="Basic and acidic residues" evidence="1">
    <location>
        <begin position="347"/>
        <end position="361"/>
    </location>
</feature>
<dbReference type="AlphaFoldDB" id="A0A7M7MBC6"/>